<proteinExistence type="predicted"/>
<evidence type="ECO:0000259" key="1">
    <source>
        <dbReference type="Pfam" id="PF13243"/>
    </source>
</evidence>
<accession>A0A9W6R9G2</accession>
<comment type="caution">
    <text evidence="2">The sequence shown here is derived from an EMBL/GenBank/DDBJ whole genome shotgun (WGS) entry which is preliminary data.</text>
</comment>
<dbReference type="RefSeq" id="WP_285616717.1">
    <property type="nucleotide sequence ID" value="NZ_BSTJ01000001.1"/>
</dbReference>
<dbReference type="Proteomes" id="UP001165135">
    <property type="component" value="Unassembled WGS sequence"/>
</dbReference>
<name>A0A9W6R9G2_9ACTN</name>
<dbReference type="Gene3D" id="1.50.10.160">
    <property type="match status" value="1"/>
</dbReference>
<dbReference type="SUPFAM" id="SSF48239">
    <property type="entry name" value="Terpenoid cyclases/Protein prenyltransferases"/>
    <property type="match status" value="2"/>
</dbReference>
<dbReference type="Gene3D" id="1.50.10.20">
    <property type="match status" value="1"/>
</dbReference>
<dbReference type="GO" id="GO:0000287">
    <property type="term" value="F:magnesium ion binding"/>
    <property type="evidence" value="ECO:0007669"/>
    <property type="project" value="TreeGrafter"/>
</dbReference>
<dbReference type="GO" id="GO:0010333">
    <property type="term" value="F:terpene synthase activity"/>
    <property type="evidence" value="ECO:0007669"/>
    <property type="project" value="InterPro"/>
</dbReference>
<dbReference type="AlphaFoldDB" id="A0A9W6R9G2"/>
<organism evidence="2 3">
    <name type="scientific">Actinoallomurus iriomotensis</name>
    <dbReference type="NCBI Taxonomy" id="478107"/>
    <lineage>
        <taxon>Bacteria</taxon>
        <taxon>Bacillati</taxon>
        <taxon>Actinomycetota</taxon>
        <taxon>Actinomycetes</taxon>
        <taxon>Streptosporangiales</taxon>
        <taxon>Thermomonosporaceae</taxon>
        <taxon>Actinoallomurus</taxon>
    </lineage>
</organism>
<dbReference type="GO" id="GO:0016102">
    <property type="term" value="P:diterpenoid biosynthetic process"/>
    <property type="evidence" value="ECO:0007669"/>
    <property type="project" value="TreeGrafter"/>
</dbReference>
<dbReference type="PANTHER" id="PTHR31739">
    <property type="entry name" value="ENT-COPALYL DIPHOSPHATE SYNTHASE, CHLOROPLASTIC"/>
    <property type="match status" value="1"/>
</dbReference>
<gene>
    <name evidence="2" type="ORF">Airi01_000530</name>
</gene>
<dbReference type="InterPro" id="IPR008930">
    <property type="entry name" value="Terpenoid_cyclase/PrenylTrfase"/>
</dbReference>
<sequence>MSPERTATVAVPPTPAIDILAEAENLLAGLLREPWGQVSPSVYETGRLVALSPWLTGHDQRIDHLLLSQRPDGGWGSPEPGYALVPTLSATDALLSARRPGTEDAATVGLRVLFRWLRGPGALTAADLPDMPAIELIVPSLVMSVNRRLDDMGDAAGRWPGAERLRVPAGISDAPLRLIRSRLSAGQPLPQKLAHALEVATPAAHRHPLFRPDTTGSVGASPAATAAWLGHPDDEAASPAVAFLREAVRPHAGPVPCGLPVTVFERGWVLAWLIRAGVPVDPPAELVAGLATSLGPRGTAAAAGLPEDADTTSVALYALALAGTPLPPDPLWAYESGDHFSTWPGEDGVSITTNAHVLEAFGQYQRVAGGPEDARRANTVTKVAAWLRRQQRADGSWRDRWHASPFYATFCTALALDAFGGPRSAEAVRHAVRWALATQRADGSWGRWAGTAEETAYALQLLLATGHGREVGWDEIRRAATRGFAYLIRCPRESEGPALWHDKDLYQPTAVVKAGVLAALHLSHRDGLTLEA</sequence>
<protein>
    <recommendedName>
        <fullName evidence="1">Squalene cyclase C-terminal domain-containing protein</fullName>
    </recommendedName>
</protein>
<dbReference type="EMBL" id="BSTJ01000001">
    <property type="protein sequence ID" value="GLY71786.1"/>
    <property type="molecule type" value="Genomic_DNA"/>
</dbReference>
<evidence type="ECO:0000313" key="3">
    <source>
        <dbReference type="Proteomes" id="UP001165135"/>
    </source>
</evidence>
<reference evidence="2" key="1">
    <citation type="submission" date="2023-03" db="EMBL/GenBank/DDBJ databases">
        <title>Actinoallomurus iriomotensis NBRC 103681.</title>
        <authorList>
            <person name="Ichikawa N."/>
            <person name="Sato H."/>
            <person name="Tonouchi N."/>
        </authorList>
    </citation>
    <scope>NUCLEOTIDE SEQUENCE</scope>
    <source>
        <strain evidence="2">NBRC 103681</strain>
    </source>
</reference>
<evidence type="ECO:0000313" key="2">
    <source>
        <dbReference type="EMBL" id="GLY71786.1"/>
    </source>
</evidence>
<dbReference type="InterPro" id="IPR032696">
    <property type="entry name" value="SQ_cyclase_C"/>
</dbReference>
<dbReference type="InterPro" id="IPR050148">
    <property type="entry name" value="Terpene_synthase-like"/>
</dbReference>
<feature type="domain" description="Squalene cyclase C-terminal" evidence="1">
    <location>
        <begin position="353"/>
        <end position="466"/>
    </location>
</feature>
<dbReference type="Pfam" id="PF13243">
    <property type="entry name" value="SQHop_cyclase_C"/>
    <property type="match status" value="1"/>
</dbReference>
<dbReference type="PANTHER" id="PTHR31739:SF25">
    <property type="entry name" value="(E,E)-GERANYLLINALOOL SYNTHASE"/>
    <property type="match status" value="1"/>
</dbReference>